<dbReference type="GO" id="GO:0004519">
    <property type="term" value="F:endonuclease activity"/>
    <property type="evidence" value="ECO:0007669"/>
    <property type="project" value="UniProtKB-KW"/>
</dbReference>
<comment type="caution">
    <text evidence="2">The sequence shown here is derived from an EMBL/GenBank/DDBJ whole genome shotgun (WGS) entry which is preliminary data.</text>
</comment>
<dbReference type="CDD" id="cd06260">
    <property type="entry name" value="DUF820-like"/>
    <property type="match status" value="1"/>
</dbReference>
<evidence type="ECO:0000259" key="1">
    <source>
        <dbReference type="Pfam" id="PF05685"/>
    </source>
</evidence>
<dbReference type="Proteomes" id="UP000254869">
    <property type="component" value="Unassembled WGS sequence"/>
</dbReference>
<accession>A0A370IF28</accession>
<dbReference type="EMBL" id="QQBC01000001">
    <property type="protein sequence ID" value="RDI68741.1"/>
    <property type="molecule type" value="Genomic_DNA"/>
</dbReference>
<dbReference type="Pfam" id="PF05685">
    <property type="entry name" value="Uma2"/>
    <property type="match status" value="1"/>
</dbReference>
<keyword evidence="2" id="KW-0540">Nuclease</keyword>
<protein>
    <submittedName>
        <fullName evidence="2">Uma2 family endonuclease</fullName>
    </submittedName>
</protein>
<evidence type="ECO:0000313" key="3">
    <source>
        <dbReference type="Proteomes" id="UP000254869"/>
    </source>
</evidence>
<dbReference type="RefSeq" id="WP_067990201.1">
    <property type="nucleotide sequence ID" value="NZ_QQBC01000001.1"/>
</dbReference>
<dbReference type="Gene3D" id="3.90.1570.10">
    <property type="entry name" value="tt1808, chain A"/>
    <property type="match status" value="1"/>
</dbReference>
<dbReference type="InterPro" id="IPR008538">
    <property type="entry name" value="Uma2"/>
</dbReference>
<dbReference type="STRING" id="1210086.GCA_001613105_00125"/>
<keyword evidence="3" id="KW-1185">Reference proteome</keyword>
<keyword evidence="2" id="KW-0378">Hydrolase</keyword>
<dbReference type="InterPro" id="IPR011335">
    <property type="entry name" value="Restrct_endonuc-II-like"/>
</dbReference>
<feature type="domain" description="Putative restriction endonuclease" evidence="1">
    <location>
        <begin position="17"/>
        <end position="153"/>
    </location>
</feature>
<name>A0A370IF28_9NOCA</name>
<proteinExistence type="predicted"/>
<evidence type="ECO:0000313" key="2">
    <source>
        <dbReference type="EMBL" id="RDI68741.1"/>
    </source>
</evidence>
<sequence>MAAPHVEQPDLPEYMTWEELERLPEEIAEQIELWEGRVVWLRRGPAEHQTFMRRLTNGFESCARKDMSTQTEHCWRVDLESNVFFGASGKSDFVTPDFLVYRCLSGPYQDIRSVDVALVGEVLSPSNTQTIVEAKKARYASAGIPWYWEVALARESSAIEVVKAYGLETQPGDLPEGVHPLYPANYLLVGEWTQADADGVQFDHPFPITIPWSDLEF</sequence>
<dbReference type="InterPro" id="IPR012296">
    <property type="entry name" value="Nuclease_put_TT1808"/>
</dbReference>
<dbReference type="AlphaFoldDB" id="A0A370IF28"/>
<organism evidence="2 3">
    <name type="scientific">Nocardia pseudobrasiliensis</name>
    <dbReference type="NCBI Taxonomy" id="45979"/>
    <lineage>
        <taxon>Bacteria</taxon>
        <taxon>Bacillati</taxon>
        <taxon>Actinomycetota</taxon>
        <taxon>Actinomycetes</taxon>
        <taxon>Mycobacteriales</taxon>
        <taxon>Nocardiaceae</taxon>
        <taxon>Nocardia</taxon>
    </lineage>
</organism>
<reference evidence="2 3" key="1">
    <citation type="submission" date="2018-07" db="EMBL/GenBank/DDBJ databases">
        <title>Genomic Encyclopedia of Type Strains, Phase IV (KMG-IV): sequencing the most valuable type-strain genomes for metagenomic binning, comparative biology and taxonomic classification.</title>
        <authorList>
            <person name="Goeker M."/>
        </authorList>
    </citation>
    <scope>NUCLEOTIDE SEQUENCE [LARGE SCALE GENOMIC DNA]</scope>
    <source>
        <strain evidence="2 3">DSM 44290</strain>
    </source>
</reference>
<keyword evidence="2" id="KW-0255">Endonuclease</keyword>
<dbReference type="SUPFAM" id="SSF52980">
    <property type="entry name" value="Restriction endonuclease-like"/>
    <property type="match status" value="1"/>
</dbReference>
<gene>
    <name evidence="2" type="ORF">DFR76_101276</name>
</gene>